<keyword evidence="7" id="KW-1185">Reference proteome</keyword>
<dbReference type="EC" id="3.6.1.-" evidence="4"/>
<dbReference type="PROSITE" id="PS51462">
    <property type="entry name" value="NUDIX"/>
    <property type="match status" value="1"/>
</dbReference>
<dbReference type="PANTHER" id="PTHR43736">
    <property type="entry name" value="ADP-RIBOSE PYROPHOSPHATASE"/>
    <property type="match status" value="1"/>
</dbReference>
<accession>A0ABN1JQW9</accession>
<keyword evidence="4" id="KW-0460">Magnesium</keyword>
<evidence type="ECO:0000259" key="5">
    <source>
        <dbReference type="PROSITE" id="PS51462"/>
    </source>
</evidence>
<gene>
    <name evidence="4" type="primary">nudJ</name>
    <name evidence="6" type="ORF">GCM10009107_10940</name>
</gene>
<feature type="domain" description="Nudix hydrolase" evidence="5">
    <location>
        <begin position="5"/>
        <end position="138"/>
    </location>
</feature>
<dbReference type="CDD" id="cd03675">
    <property type="entry name" value="NUDIX_Hydrolase"/>
    <property type="match status" value="1"/>
</dbReference>
<proteinExistence type="inferred from homology"/>
<name>A0ABN1JQW9_9BURK</name>
<comment type="caution">
    <text evidence="6">The sequence shown here is derived from an EMBL/GenBank/DDBJ whole genome shotgun (WGS) entry which is preliminary data.</text>
</comment>
<protein>
    <recommendedName>
        <fullName evidence="3 4">Phosphatase NudJ</fullName>
        <ecNumber evidence="4">3.6.1.-</ecNumber>
    </recommendedName>
</protein>
<evidence type="ECO:0000256" key="3">
    <source>
        <dbReference type="ARBA" id="ARBA00015552"/>
    </source>
</evidence>
<dbReference type="GO" id="GO:0016787">
    <property type="term" value="F:hydrolase activity"/>
    <property type="evidence" value="ECO:0007669"/>
    <property type="project" value="UniProtKB-KW"/>
</dbReference>
<evidence type="ECO:0000313" key="6">
    <source>
        <dbReference type="EMBL" id="GAA0744906.1"/>
    </source>
</evidence>
<comment type="similarity">
    <text evidence="1 4">Belongs to the Nudix hydrolase family. NudJ subfamily.</text>
</comment>
<evidence type="ECO:0000256" key="1">
    <source>
        <dbReference type="ARBA" id="ARBA00007608"/>
    </source>
</evidence>
<dbReference type="RefSeq" id="WP_141287717.1">
    <property type="nucleotide sequence ID" value="NZ_BAAAEW010000004.1"/>
</dbReference>
<comment type="cofactor">
    <cofactor evidence="4">
        <name>Mg(2+)</name>
        <dbReference type="ChEBI" id="CHEBI:18420"/>
    </cofactor>
</comment>
<dbReference type="InterPro" id="IPR033713">
    <property type="entry name" value="NudJ"/>
</dbReference>
<evidence type="ECO:0000313" key="7">
    <source>
        <dbReference type="Proteomes" id="UP001500279"/>
    </source>
</evidence>
<dbReference type="InterPro" id="IPR015797">
    <property type="entry name" value="NUDIX_hydrolase-like_dom_sf"/>
</dbReference>
<evidence type="ECO:0000256" key="4">
    <source>
        <dbReference type="RuleBase" id="RU364043"/>
    </source>
</evidence>
<dbReference type="InterPro" id="IPR000086">
    <property type="entry name" value="NUDIX_hydrolase_dom"/>
</dbReference>
<evidence type="ECO:0000256" key="2">
    <source>
        <dbReference type="ARBA" id="ARBA00011245"/>
    </source>
</evidence>
<keyword evidence="4 6" id="KW-0378">Hydrolase</keyword>
<organism evidence="6 7">
    <name type="scientific">Ideonella azotifigens</name>
    <dbReference type="NCBI Taxonomy" id="513160"/>
    <lineage>
        <taxon>Bacteria</taxon>
        <taxon>Pseudomonadati</taxon>
        <taxon>Pseudomonadota</taxon>
        <taxon>Betaproteobacteria</taxon>
        <taxon>Burkholderiales</taxon>
        <taxon>Sphaerotilaceae</taxon>
        <taxon>Ideonella</taxon>
    </lineage>
</organism>
<dbReference type="SUPFAM" id="SSF55811">
    <property type="entry name" value="Nudix"/>
    <property type="match status" value="1"/>
</dbReference>
<dbReference type="PANTHER" id="PTHR43736:SF1">
    <property type="entry name" value="DIHYDRONEOPTERIN TRIPHOSPHATE DIPHOSPHATASE"/>
    <property type="match status" value="1"/>
</dbReference>
<comment type="subunit">
    <text evidence="2 4">Monomer.</text>
</comment>
<dbReference type="Pfam" id="PF00293">
    <property type="entry name" value="NUDIX"/>
    <property type="match status" value="1"/>
</dbReference>
<dbReference type="EMBL" id="BAAAEW010000004">
    <property type="protein sequence ID" value="GAA0744906.1"/>
    <property type="molecule type" value="Genomic_DNA"/>
</dbReference>
<dbReference type="Gene3D" id="3.90.79.10">
    <property type="entry name" value="Nucleoside Triphosphate Pyrophosphohydrolase"/>
    <property type="match status" value="1"/>
</dbReference>
<reference evidence="6 7" key="1">
    <citation type="journal article" date="2019" name="Int. J. Syst. Evol. Microbiol.">
        <title>The Global Catalogue of Microorganisms (GCM) 10K type strain sequencing project: providing services to taxonomists for standard genome sequencing and annotation.</title>
        <authorList>
            <consortium name="The Broad Institute Genomics Platform"/>
            <consortium name="The Broad Institute Genome Sequencing Center for Infectious Disease"/>
            <person name="Wu L."/>
            <person name="Ma J."/>
        </authorList>
    </citation>
    <scope>NUCLEOTIDE SEQUENCE [LARGE SCALE GENOMIC DNA]</scope>
    <source>
        <strain evidence="6 7">JCM 15503</strain>
    </source>
</reference>
<sequence length="166" mass="18554">MPEDRWKPSVTVAAIIEREGRYLLVEEHTSQGLQLNNPAGHLEPGESLPEAVAREALEETACPFVPEALVGVYLARLVHARTGEDIHYLRFAFCGAVGEPEPGRALDEPVVRTLWLTLEEVRESATRHRSPLVLQCIEEHAAGRRFPMDTLVTHESVQRLGPLLHK</sequence>
<dbReference type="Proteomes" id="UP001500279">
    <property type="component" value="Unassembled WGS sequence"/>
</dbReference>